<feature type="region of interest" description="Disordered" evidence="10">
    <location>
        <begin position="1095"/>
        <end position="1137"/>
    </location>
</feature>
<dbReference type="InterPro" id="IPR001609">
    <property type="entry name" value="Myosin_head_motor_dom-like"/>
</dbReference>
<reference evidence="13 14" key="1">
    <citation type="submission" date="2014-11" db="EMBL/GenBank/DDBJ databases">
        <title>Genetic blueprint of the zoonotic pathogen Toxocara canis.</title>
        <authorList>
            <person name="Zhu X.-Q."/>
            <person name="Korhonen P.K."/>
            <person name="Cai H."/>
            <person name="Young N.D."/>
            <person name="Nejsum P."/>
            <person name="von Samson-Himmelstjerna G."/>
            <person name="Boag P.R."/>
            <person name="Tan P."/>
            <person name="Li Q."/>
            <person name="Min J."/>
            <person name="Yang Y."/>
            <person name="Wang X."/>
            <person name="Fang X."/>
            <person name="Hall R.S."/>
            <person name="Hofmann A."/>
            <person name="Sternberg P.W."/>
            <person name="Jex A.R."/>
            <person name="Gasser R.B."/>
        </authorList>
    </citation>
    <scope>NUCLEOTIDE SEQUENCE [LARGE SCALE GENOMIC DNA]</scope>
    <source>
        <strain evidence="13">PN_DK_2014</strain>
    </source>
</reference>
<keyword evidence="7 8" id="KW-0009">Actin-binding</keyword>
<comment type="similarity">
    <text evidence="1 8">Belongs to the TRAFAC class myosin-kinesin ATPase superfamily. Myosin family.</text>
</comment>
<feature type="domain" description="Myosin N-terminal SH3-like" evidence="12">
    <location>
        <begin position="76"/>
        <end position="124"/>
    </location>
</feature>
<dbReference type="GO" id="GO:0051015">
    <property type="term" value="F:actin filament binding"/>
    <property type="evidence" value="ECO:0007669"/>
    <property type="project" value="InterPro"/>
</dbReference>
<dbReference type="PRINTS" id="PR00193">
    <property type="entry name" value="MYOSINHEAVY"/>
</dbReference>
<evidence type="ECO:0000256" key="2">
    <source>
        <dbReference type="ARBA" id="ARBA00022741"/>
    </source>
</evidence>
<evidence type="ECO:0000313" key="14">
    <source>
        <dbReference type="Proteomes" id="UP000031036"/>
    </source>
</evidence>
<feature type="coiled-coil region" evidence="9">
    <location>
        <begin position="1677"/>
        <end position="1788"/>
    </location>
</feature>
<keyword evidence="5 8" id="KW-0518">Myosin</keyword>
<evidence type="ECO:0000256" key="8">
    <source>
        <dbReference type="PROSITE-ProRule" id="PRU00782"/>
    </source>
</evidence>
<feature type="region of interest" description="Actin-binding" evidence="8">
    <location>
        <begin position="708"/>
        <end position="730"/>
    </location>
</feature>
<dbReference type="EMBL" id="JPKZ01001199">
    <property type="protein sequence ID" value="KHN83394.1"/>
    <property type="molecule type" value="Genomic_DNA"/>
</dbReference>
<dbReference type="GO" id="GO:0007015">
    <property type="term" value="P:actin filament organization"/>
    <property type="evidence" value="ECO:0007669"/>
    <property type="project" value="TreeGrafter"/>
</dbReference>
<evidence type="ECO:0000259" key="11">
    <source>
        <dbReference type="PROSITE" id="PS51456"/>
    </source>
</evidence>
<evidence type="ECO:0000256" key="1">
    <source>
        <dbReference type="ARBA" id="ARBA00008314"/>
    </source>
</evidence>
<dbReference type="PROSITE" id="PS51844">
    <property type="entry name" value="SH3_LIKE"/>
    <property type="match status" value="2"/>
</dbReference>
<dbReference type="PANTHER" id="PTHR13140">
    <property type="entry name" value="MYOSIN"/>
    <property type="match status" value="1"/>
</dbReference>
<dbReference type="OMA" id="NCWIPDK"/>
<dbReference type="FunFam" id="1.20.120.720:FF:000001">
    <property type="entry name" value="Myosin heavy chain, muscle"/>
    <property type="match status" value="1"/>
</dbReference>
<name>A0A0B2VPX2_TOXCA</name>
<feature type="domain" description="Myosin N-terminal SH3-like" evidence="12">
    <location>
        <begin position="34"/>
        <end position="83"/>
    </location>
</feature>
<accession>A0A0B2VPX2</accession>
<dbReference type="InterPro" id="IPR036961">
    <property type="entry name" value="Kinesin_motor_dom_sf"/>
</dbReference>
<dbReference type="OrthoDB" id="6108017at2759"/>
<sequence length="2005" mass="232730">MALEYERDPGWRYLRRSREQMIAASGIDQSTPYDSKKNCWIPDKEEGYIAGEIVSTKDDTVIVKARGTEDQSTPYDSKKNCWIPDKEEGYIAGEIVSTKDDTVIVKARGTEKTLKKDMIHQMNPPKFEKTEDMSNLTILNDASVLHNLRARYAVMLIYTYSGLFCVVINPYKRLPIYTDSVAQMYMGKRRSEMPPHLFAVSDEAYRNMLQHHENQSMLITGESGAGKTENTKKVIAYFASVGASQTESAAGGTSADGKKKVTLEDQIVQTNPVLEAFGNARTVRNNNSSRFGKFIRIHFSKHGKVASCDIEHYLLEKSRVIRQAPGERCYHIFYQMTSDYKPELKPALLLDRPMRDYWFVAQAELTVDGMNDTEEFQLTDEAFDILHFSPEEKMNCYRLMSAHMHIGIMKFKQRPREEQAEPDGTDEAEKAAQMYGVDTEELLKSFTHPRVKVGTEWVNKGQNVEQVTWAVGAMGKAIYARVFNWLVKKCNNTLDQKGIPRDYFIGVLDIAGFEIFDFNSFEQLWINFVNEKLQQFFNHHMFVLEQEEYAREGIEWKFIDFGLDLQACIELIEKPMGIISMLDEECIVPKATDMTLAQKLNEQHLGKHPNFEKPKPPKGKQAEAHFAMRHYAGLVRYNVMNWLEKNKDPLNDTVAACLKASKGNALLNEIWADYMTQEEASNMAKSTAKKKGKSGSFMTVSMVYRESLNNLMTMLYKTHPHFIRCIIPNEKKKSGLLDAALVLNQLTCNGVLEGIRICRKGFPNRTLFPDYVQRYSILGADEAQSSSDPKQCAIKMLNRLVKEGAIKEEMYRIGLTKVFFKAGILAHLEDLRDEKLNYLIIGLQAQIRQYFTTIDLKQRRMRFAAMKSLQRNISCWIRIINWPWLRLTIDVIPTVRESKLEEILQQMRIDMIECERRVERKHNENNDIELQLSKVIDDRRIILEEINNSKTDNTEAEHRIEELIVIKDNLEKILSVKNEKLEIELNRTENFIIETKKLEQQIENLHKSMQDIEINKRKSETAKSAKEIQIRSLVEEIDQQQQTFSKLNKERKYQNEMSKKIQSQIGEQEERNAQNARVCVKLEQIIKELEEALHNEQHRRTDTDRSRRKAENDLKKAKETFDELNDQKNDLERRTKSKDRELQAIDVRLMDAQANVARLIMISKDSERRINELEQELKTVREARIKSDHARTDLERQLHEINVHLEEQRKVTTIQMEKSKKHDSDIAQLGRDLQQAKIMQESTSAIMQKKGSDGVTELNNQILEMRKLKSKAEMECRELQKQVEDATAHIDIVVKARVEQERANKAMEVHIYDLQTKCEEYSKQLQQLTSLRSRMIIENNELSNRVEQLEEQLATVTKAKSQCVSNLEAAKQTAEEESHERQKVSANVRHLQDEVEQLRGLLEDEFDGKDDLKRQLNRAEAEVEEWKVKIEQQGFLPAGKLEDVKRKQTSTILELEQALDAANCKLIALEKTKARLSMNAEEANTELQKHIAIVDELHRKQKIFEKIVAEWKKKIDNANNELEFVQNNCRQLSADLYKEKTNNDNLNMQRGSLQYENNQLNKEIDILHKQLSESDNSVRKIQSIIQSLEGRKDGLKRALDEAEANLEAEESKVSRIQIEITQIRAEIEKKMFEKEEEFENARKTHQQLLDSIEATVESEKMEKTELLRLKCKLELDVSDLERSLAHANEANEEEQSNMKRYMTQIAEMRTVIAEEQSCREKFQNDLFSVEKKLAKAMSEKEDAIIKQLQMERLKKQVDADLNEARSQQEQLSKQTADLSATKKKLEVEILLMKADLDDASGQLRASEERSKLAAQQVARFCEHLHIEQEKSQMCDRQKKSFELLVKQLQAKIDEADAHALKGNRKVITELEQRIEMLNNEMKRTTRRYQDTLKNCAKQDRKIYELEFHTNDNKKRFERMHEVIEKLESKAKTQQKQVDEAELRANANLMKYRQRYAALENAEERANNAEMSVKKFRSKRAINAASEGVDQKVFHGRQLSIGNEQL</sequence>
<protein>
    <submittedName>
        <fullName evidence="13">Myosin-4</fullName>
    </submittedName>
</protein>
<dbReference type="Pfam" id="PF01576">
    <property type="entry name" value="Myosin_tail_1"/>
    <property type="match status" value="1"/>
</dbReference>
<keyword evidence="6 8" id="KW-0505">Motor protein</keyword>
<feature type="coiled-coil region" evidence="9">
    <location>
        <begin position="1838"/>
        <end position="1978"/>
    </location>
</feature>
<evidence type="ECO:0000256" key="3">
    <source>
        <dbReference type="ARBA" id="ARBA00022840"/>
    </source>
</evidence>
<dbReference type="FunFam" id="3.40.850.10:FF:000024">
    <property type="entry name" value="Myosin heavy chain, isoform J"/>
    <property type="match status" value="1"/>
</dbReference>
<dbReference type="PANTHER" id="PTHR13140:SF857">
    <property type="entry name" value="MYOSIN-11"/>
    <property type="match status" value="1"/>
</dbReference>
<dbReference type="SUPFAM" id="SSF90257">
    <property type="entry name" value="Myosin rod fragments"/>
    <property type="match status" value="2"/>
</dbReference>
<dbReference type="Pfam" id="PF02736">
    <property type="entry name" value="Myosin_N"/>
    <property type="match status" value="2"/>
</dbReference>
<evidence type="ECO:0000256" key="4">
    <source>
        <dbReference type="ARBA" id="ARBA00023054"/>
    </source>
</evidence>
<comment type="caution">
    <text evidence="13">The sequence shown here is derived from an EMBL/GenBank/DDBJ whole genome shotgun (WGS) entry which is preliminary data.</text>
</comment>
<feature type="coiled-coil region" evidence="9">
    <location>
        <begin position="1255"/>
        <end position="1644"/>
    </location>
</feature>
<dbReference type="InterPro" id="IPR008989">
    <property type="entry name" value="Myosin_S1_N"/>
</dbReference>
<dbReference type="Gene3D" id="1.20.5.370">
    <property type="match status" value="1"/>
</dbReference>
<dbReference type="FunFam" id="1.20.58.530:FF:000001">
    <property type="entry name" value="Myosin heavy chain"/>
    <property type="match status" value="1"/>
</dbReference>
<dbReference type="GO" id="GO:0005524">
    <property type="term" value="F:ATP binding"/>
    <property type="evidence" value="ECO:0007669"/>
    <property type="project" value="UniProtKB-UniRule"/>
</dbReference>
<dbReference type="SMART" id="SM00242">
    <property type="entry name" value="MYSc"/>
    <property type="match status" value="1"/>
</dbReference>
<feature type="coiled-coil region" evidence="9">
    <location>
        <begin position="904"/>
        <end position="1050"/>
    </location>
</feature>
<gene>
    <name evidence="13" type="primary">unc-54</name>
    <name evidence="13" type="ORF">Tcan_05451</name>
</gene>
<keyword evidence="14" id="KW-1185">Reference proteome</keyword>
<evidence type="ECO:0000256" key="9">
    <source>
        <dbReference type="SAM" id="Coils"/>
    </source>
</evidence>
<dbReference type="SUPFAM" id="SSF52540">
    <property type="entry name" value="P-loop containing nucleoside triphosphate hydrolases"/>
    <property type="match status" value="1"/>
</dbReference>
<dbReference type="Gene3D" id="1.20.58.530">
    <property type="match status" value="1"/>
</dbReference>
<dbReference type="InterPro" id="IPR004009">
    <property type="entry name" value="SH3_Myosin"/>
</dbReference>
<dbReference type="FunFam" id="2.30.30.360:FF:000001">
    <property type="entry name" value="Myosin heavy chain"/>
    <property type="match status" value="1"/>
</dbReference>
<dbReference type="InterPro" id="IPR014751">
    <property type="entry name" value="XRCC4-like_C"/>
</dbReference>
<dbReference type="Gene3D" id="1.10.10.820">
    <property type="match status" value="1"/>
</dbReference>
<evidence type="ECO:0000313" key="13">
    <source>
        <dbReference type="EMBL" id="KHN83394.1"/>
    </source>
</evidence>
<evidence type="ECO:0000256" key="7">
    <source>
        <dbReference type="ARBA" id="ARBA00023203"/>
    </source>
</evidence>
<evidence type="ECO:0000256" key="6">
    <source>
        <dbReference type="ARBA" id="ARBA00023175"/>
    </source>
</evidence>
<dbReference type="Gene3D" id="2.30.30.360">
    <property type="entry name" value="Myosin S1 fragment, N-terminal"/>
    <property type="match status" value="2"/>
</dbReference>
<dbReference type="GO" id="GO:0016020">
    <property type="term" value="C:membrane"/>
    <property type="evidence" value="ECO:0007669"/>
    <property type="project" value="TreeGrafter"/>
</dbReference>
<dbReference type="PROSITE" id="PS51456">
    <property type="entry name" value="MYOSIN_MOTOR"/>
    <property type="match status" value="1"/>
</dbReference>
<dbReference type="Pfam" id="PF00063">
    <property type="entry name" value="Myosin_head"/>
    <property type="match status" value="1"/>
</dbReference>
<keyword evidence="4 9" id="KW-0175">Coiled coil</keyword>
<dbReference type="SUPFAM" id="SSF50084">
    <property type="entry name" value="Myosin S1 fragment, N-terminal domain"/>
    <property type="match status" value="1"/>
</dbReference>
<dbReference type="GO" id="GO:0016459">
    <property type="term" value="C:myosin complex"/>
    <property type="evidence" value="ECO:0007669"/>
    <property type="project" value="UniProtKB-KW"/>
</dbReference>
<evidence type="ECO:0000259" key="12">
    <source>
        <dbReference type="PROSITE" id="PS51844"/>
    </source>
</evidence>
<keyword evidence="2 8" id="KW-0547">Nucleotide-binding</keyword>
<dbReference type="GO" id="GO:0000146">
    <property type="term" value="F:microfilament motor activity"/>
    <property type="evidence" value="ECO:0007669"/>
    <property type="project" value="TreeGrafter"/>
</dbReference>
<evidence type="ECO:0000256" key="10">
    <source>
        <dbReference type="SAM" id="MobiDB-lite"/>
    </source>
</evidence>
<feature type="domain" description="Myosin motor" evidence="11">
    <location>
        <begin position="128"/>
        <end position="833"/>
    </location>
</feature>
<proteinExistence type="inferred from homology"/>
<dbReference type="Gene3D" id="1.20.5.4820">
    <property type="match status" value="1"/>
</dbReference>
<dbReference type="Gene3D" id="1.20.120.720">
    <property type="entry name" value="Myosin VI head, motor domain, U50 subdomain"/>
    <property type="match status" value="1"/>
</dbReference>
<evidence type="ECO:0000256" key="5">
    <source>
        <dbReference type="ARBA" id="ARBA00023123"/>
    </source>
</evidence>
<feature type="binding site" evidence="8">
    <location>
        <begin position="221"/>
        <end position="228"/>
    </location>
    <ligand>
        <name>ATP</name>
        <dbReference type="ChEBI" id="CHEBI:30616"/>
    </ligand>
</feature>
<dbReference type="Gene3D" id="3.40.850.10">
    <property type="entry name" value="Kinesin motor domain"/>
    <property type="match status" value="1"/>
</dbReference>
<dbReference type="Gene3D" id="1.20.5.340">
    <property type="match status" value="3"/>
</dbReference>
<dbReference type="STRING" id="6265.A0A0B2VPX2"/>
<dbReference type="SUPFAM" id="SSF57997">
    <property type="entry name" value="Tropomyosin"/>
    <property type="match status" value="1"/>
</dbReference>
<dbReference type="CDD" id="cd01377">
    <property type="entry name" value="MYSc_class_II"/>
    <property type="match status" value="1"/>
</dbReference>
<organism evidence="13 14">
    <name type="scientific">Toxocara canis</name>
    <name type="common">Canine roundworm</name>
    <dbReference type="NCBI Taxonomy" id="6265"/>
    <lineage>
        <taxon>Eukaryota</taxon>
        <taxon>Metazoa</taxon>
        <taxon>Ecdysozoa</taxon>
        <taxon>Nematoda</taxon>
        <taxon>Chromadorea</taxon>
        <taxon>Rhabditida</taxon>
        <taxon>Spirurina</taxon>
        <taxon>Ascaridomorpha</taxon>
        <taxon>Ascaridoidea</taxon>
        <taxon>Toxocaridae</taxon>
        <taxon>Toxocara</taxon>
    </lineage>
</organism>
<dbReference type="Proteomes" id="UP000031036">
    <property type="component" value="Unassembled WGS sequence"/>
</dbReference>
<dbReference type="InterPro" id="IPR027417">
    <property type="entry name" value="P-loop_NTPase"/>
</dbReference>
<dbReference type="InterPro" id="IPR002928">
    <property type="entry name" value="Myosin_tail"/>
</dbReference>
<keyword evidence="3 8" id="KW-0067">ATP-binding</keyword>
<dbReference type="GO" id="GO:0005863">
    <property type="term" value="C:striated muscle myosin thick filament"/>
    <property type="evidence" value="ECO:0007669"/>
    <property type="project" value="UniProtKB-ARBA"/>
</dbReference>
<dbReference type="FunFam" id="1.10.10.820:FF:000001">
    <property type="entry name" value="Myosin heavy chain"/>
    <property type="match status" value="1"/>
</dbReference>